<reference evidence="3 4" key="1">
    <citation type="submission" date="2022-03" db="EMBL/GenBank/DDBJ databases">
        <title>Hymenobactersp. isolated from the air.</title>
        <authorList>
            <person name="Won M."/>
            <person name="Kwon S.-W."/>
        </authorList>
    </citation>
    <scope>NUCLEOTIDE SEQUENCE [LARGE SCALE GENOMIC DNA]</scope>
    <source>
        <strain evidence="3 4">KACC 21982</strain>
    </source>
</reference>
<keyword evidence="2" id="KW-0812">Transmembrane</keyword>
<sequence>MKLLRDLKSIRYYALAAALAYGTFVWAGLRGTRLLGDDNENTENLNGNSSHGGSGGHARFYHK</sequence>
<protein>
    <submittedName>
        <fullName evidence="3">Uncharacterized protein</fullName>
    </submittedName>
</protein>
<keyword evidence="4" id="KW-1185">Reference proteome</keyword>
<keyword evidence="2" id="KW-1133">Transmembrane helix</keyword>
<evidence type="ECO:0000256" key="2">
    <source>
        <dbReference type="SAM" id="Phobius"/>
    </source>
</evidence>
<name>A0ABY4D1W0_9BACT</name>
<evidence type="ECO:0000256" key="1">
    <source>
        <dbReference type="SAM" id="MobiDB-lite"/>
    </source>
</evidence>
<feature type="transmembrane region" description="Helical" evidence="2">
    <location>
        <begin position="12"/>
        <end position="29"/>
    </location>
</feature>
<dbReference type="RefSeq" id="WP_243801071.1">
    <property type="nucleotide sequence ID" value="NZ_CP094669.1"/>
</dbReference>
<dbReference type="EMBL" id="CP094669">
    <property type="protein sequence ID" value="UOG76291.1"/>
    <property type="molecule type" value="Genomic_DNA"/>
</dbReference>
<dbReference type="Proteomes" id="UP000831113">
    <property type="component" value="Chromosome"/>
</dbReference>
<proteinExistence type="predicted"/>
<accession>A0ABY4D1W0</accession>
<evidence type="ECO:0000313" key="4">
    <source>
        <dbReference type="Proteomes" id="UP000831113"/>
    </source>
</evidence>
<evidence type="ECO:0000313" key="3">
    <source>
        <dbReference type="EMBL" id="UOG76291.1"/>
    </source>
</evidence>
<keyword evidence="2" id="KW-0472">Membrane</keyword>
<feature type="region of interest" description="Disordered" evidence="1">
    <location>
        <begin position="37"/>
        <end position="63"/>
    </location>
</feature>
<organism evidence="3 4">
    <name type="scientific">Hymenobacter tibetensis</name>
    <dbReference type="NCBI Taxonomy" id="497967"/>
    <lineage>
        <taxon>Bacteria</taxon>
        <taxon>Pseudomonadati</taxon>
        <taxon>Bacteroidota</taxon>
        <taxon>Cytophagia</taxon>
        <taxon>Cytophagales</taxon>
        <taxon>Hymenobacteraceae</taxon>
        <taxon>Hymenobacter</taxon>
    </lineage>
</organism>
<gene>
    <name evidence="3" type="ORF">MTX78_06740</name>
</gene>